<keyword evidence="5" id="KW-0106">Calcium</keyword>
<reference evidence="12" key="2">
    <citation type="submission" date="2025-08" db="UniProtKB">
        <authorList>
            <consortium name="Ensembl"/>
        </authorList>
    </citation>
    <scope>IDENTIFICATION</scope>
</reference>
<dbReference type="AlphaFoldDB" id="H3C5C2"/>
<dbReference type="InterPro" id="IPR002048">
    <property type="entry name" value="EF_hand_dom"/>
</dbReference>
<protein>
    <recommendedName>
        <fullName evidence="11">EF-hand domain-containing protein</fullName>
    </recommendedName>
</protein>
<dbReference type="InterPro" id="IPR011992">
    <property type="entry name" value="EF-hand-dom_pair"/>
</dbReference>
<dbReference type="InterPro" id="IPR040193">
    <property type="entry name" value="EFHC1/EFHC2/EFHB"/>
</dbReference>
<dbReference type="PROSITE" id="PS00018">
    <property type="entry name" value="EF_HAND_1"/>
    <property type="match status" value="1"/>
</dbReference>
<accession>H3C5C2</accession>
<feature type="region of interest" description="Disordered" evidence="10">
    <location>
        <begin position="71"/>
        <end position="94"/>
    </location>
</feature>
<comment type="subcellular location">
    <subcellularLocation>
        <location evidence="1">Cytoplasm</location>
        <location evidence="1">Cytoskeleton</location>
        <location evidence="1">Flagellum axoneme</location>
    </subcellularLocation>
</comment>
<keyword evidence="13" id="KW-1185">Reference proteome</keyword>
<dbReference type="SUPFAM" id="SSF47473">
    <property type="entry name" value="EF-hand"/>
    <property type="match status" value="1"/>
</dbReference>
<evidence type="ECO:0000256" key="4">
    <source>
        <dbReference type="ARBA" id="ARBA00022737"/>
    </source>
</evidence>
<evidence type="ECO:0000259" key="11">
    <source>
        <dbReference type="PROSITE" id="PS50222"/>
    </source>
</evidence>
<keyword evidence="2" id="KW-0963">Cytoplasm</keyword>
<dbReference type="InterPro" id="IPR057428">
    <property type="entry name" value="EFHB_EF-hand_C"/>
</dbReference>
<keyword evidence="6" id="KW-0282">Flagellum</keyword>
<dbReference type="InterPro" id="IPR018247">
    <property type="entry name" value="EF_Hand_1_Ca_BS"/>
</dbReference>
<evidence type="ECO:0000256" key="10">
    <source>
        <dbReference type="SAM" id="MobiDB-lite"/>
    </source>
</evidence>
<sequence>QEGKGSIDLEDLQTVCRQFQLPVGGSVLEDLMDYCDADRDGLISFVEFANFLSWKDMMPISREEEHLLTRGRTSERHSVRRQRGNTASSFCGGPARQALVRPEDLEPINPAGSLKSVRTLVKQQAEPDQRHQPSLFASSSGPGPAPSTDRHTCGVPSVVRRAGDTATAAGLLHPSVYHLHGVDEEQLLRPRSRKELSQIFRNVGVDLSEETFEKVWALAAAAHQAGEVCVETFRRALKETQ</sequence>
<keyword evidence="9" id="KW-0966">Cell projection</keyword>
<dbReference type="PANTHER" id="PTHR12086">
    <property type="entry name" value="EF-HAND DOMAIN C-TERMINAL CONTAINING PROTEIN"/>
    <property type="match status" value="1"/>
</dbReference>
<proteinExistence type="predicted"/>
<evidence type="ECO:0000256" key="9">
    <source>
        <dbReference type="ARBA" id="ARBA00023273"/>
    </source>
</evidence>
<dbReference type="Proteomes" id="UP000007303">
    <property type="component" value="Unassembled WGS sequence"/>
</dbReference>
<organism evidence="12 13">
    <name type="scientific">Tetraodon nigroviridis</name>
    <name type="common">Spotted green pufferfish</name>
    <name type="synonym">Chelonodon nigroviridis</name>
    <dbReference type="NCBI Taxonomy" id="99883"/>
    <lineage>
        <taxon>Eukaryota</taxon>
        <taxon>Metazoa</taxon>
        <taxon>Chordata</taxon>
        <taxon>Craniata</taxon>
        <taxon>Vertebrata</taxon>
        <taxon>Euteleostomi</taxon>
        <taxon>Actinopterygii</taxon>
        <taxon>Neopterygii</taxon>
        <taxon>Teleostei</taxon>
        <taxon>Neoteleostei</taxon>
        <taxon>Acanthomorphata</taxon>
        <taxon>Eupercaria</taxon>
        <taxon>Tetraodontiformes</taxon>
        <taxon>Tetradontoidea</taxon>
        <taxon>Tetraodontidae</taxon>
        <taxon>Tetraodon</taxon>
    </lineage>
</organism>
<evidence type="ECO:0000256" key="3">
    <source>
        <dbReference type="ARBA" id="ARBA00022723"/>
    </source>
</evidence>
<evidence type="ECO:0000256" key="5">
    <source>
        <dbReference type="ARBA" id="ARBA00022837"/>
    </source>
</evidence>
<dbReference type="GeneTree" id="ENSGT00940000168259"/>
<reference evidence="13" key="1">
    <citation type="journal article" date="2004" name="Nature">
        <title>Genome duplication in the teleost fish Tetraodon nigroviridis reveals the early vertebrate proto-karyotype.</title>
        <authorList>
            <person name="Jaillon O."/>
            <person name="Aury J.-M."/>
            <person name="Brunet F."/>
            <person name="Petit J.-L."/>
            <person name="Stange-Thomann N."/>
            <person name="Mauceli E."/>
            <person name="Bouneau L."/>
            <person name="Fischer C."/>
            <person name="Ozouf-Costaz C."/>
            <person name="Bernot A."/>
            <person name="Nicaud S."/>
            <person name="Jaffe D."/>
            <person name="Fisher S."/>
            <person name="Lutfalla G."/>
            <person name="Dossat C."/>
            <person name="Segurens B."/>
            <person name="Dasilva C."/>
            <person name="Salanoubat M."/>
            <person name="Levy M."/>
            <person name="Boudet N."/>
            <person name="Castellano S."/>
            <person name="Anthouard V."/>
            <person name="Jubin C."/>
            <person name="Castelli V."/>
            <person name="Katinka M."/>
            <person name="Vacherie B."/>
            <person name="Biemont C."/>
            <person name="Skalli Z."/>
            <person name="Cattolico L."/>
            <person name="Poulain J."/>
            <person name="De Berardinis V."/>
            <person name="Cruaud C."/>
            <person name="Duprat S."/>
            <person name="Brottier P."/>
            <person name="Coutanceau J.-P."/>
            <person name="Gouzy J."/>
            <person name="Parra G."/>
            <person name="Lardier G."/>
            <person name="Chapple C."/>
            <person name="McKernan K.J."/>
            <person name="McEwan P."/>
            <person name="Bosak S."/>
            <person name="Kellis M."/>
            <person name="Volff J.-N."/>
            <person name="Guigo R."/>
            <person name="Zody M.C."/>
            <person name="Mesirov J."/>
            <person name="Lindblad-Toh K."/>
            <person name="Birren B."/>
            <person name="Nusbaum C."/>
            <person name="Kahn D."/>
            <person name="Robinson-Rechavi M."/>
            <person name="Laudet V."/>
            <person name="Schachter V."/>
            <person name="Quetier F."/>
            <person name="Saurin W."/>
            <person name="Scarpelli C."/>
            <person name="Wincker P."/>
            <person name="Lander E.S."/>
            <person name="Weissenbach J."/>
            <person name="Roest Crollius H."/>
        </authorList>
    </citation>
    <scope>NUCLEOTIDE SEQUENCE [LARGE SCALE GENOMIC DNA]</scope>
</reference>
<reference evidence="12" key="3">
    <citation type="submission" date="2025-09" db="UniProtKB">
        <authorList>
            <consortium name="Ensembl"/>
        </authorList>
    </citation>
    <scope>IDENTIFICATION</scope>
</reference>
<keyword evidence="8" id="KW-0206">Cytoskeleton</keyword>
<evidence type="ECO:0000313" key="12">
    <source>
        <dbReference type="Ensembl" id="ENSTNIP00000003441.1"/>
    </source>
</evidence>
<keyword evidence="7" id="KW-0969">Cilium</keyword>
<evidence type="ECO:0000256" key="7">
    <source>
        <dbReference type="ARBA" id="ARBA00023069"/>
    </source>
</evidence>
<feature type="region of interest" description="Disordered" evidence="10">
    <location>
        <begin position="119"/>
        <end position="155"/>
    </location>
</feature>
<dbReference type="Pfam" id="PF25325">
    <property type="entry name" value="EF-hand_EFHB_C"/>
    <property type="match status" value="1"/>
</dbReference>
<dbReference type="STRING" id="99883.ENSTNIP00000003441"/>
<evidence type="ECO:0000256" key="1">
    <source>
        <dbReference type="ARBA" id="ARBA00004611"/>
    </source>
</evidence>
<dbReference type="PANTHER" id="PTHR12086:SF12">
    <property type="entry name" value="EF-HAND DOMAIN-CONTAINING FAMILY MEMBER B"/>
    <property type="match status" value="1"/>
</dbReference>
<dbReference type="OMA" id="GAFEDAW"/>
<feature type="domain" description="EF-hand" evidence="11">
    <location>
        <begin position="23"/>
        <end position="58"/>
    </location>
</feature>
<evidence type="ECO:0000256" key="8">
    <source>
        <dbReference type="ARBA" id="ARBA00023212"/>
    </source>
</evidence>
<dbReference type="PROSITE" id="PS50222">
    <property type="entry name" value="EF_HAND_2"/>
    <property type="match status" value="1"/>
</dbReference>
<keyword evidence="3" id="KW-0479">Metal-binding</keyword>
<keyword evidence="4" id="KW-0677">Repeat</keyword>
<dbReference type="GO" id="GO:0005509">
    <property type="term" value="F:calcium ion binding"/>
    <property type="evidence" value="ECO:0007669"/>
    <property type="project" value="InterPro"/>
</dbReference>
<dbReference type="Gene3D" id="1.10.238.10">
    <property type="entry name" value="EF-hand"/>
    <property type="match status" value="1"/>
</dbReference>
<evidence type="ECO:0000256" key="6">
    <source>
        <dbReference type="ARBA" id="ARBA00022846"/>
    </source>
</evidence>
<evidence type="ECO:0000256" key="2">
    <source>
        <dbReference type="ARBA" id="ARBA00022490"/>
    </source>
</evidence>
<evidence type="ECO:0000313" key="13">
    <source>
        <dbReference type="Proteomes" id="UP000007303"/>
    </source>
</evidence>
<name>H3C5C2_TETNG</name>
<dbReference type="Ensembl" id="ENSTNIT00000003393.1">
    <property type="protein sequence ID" value="ENSTNIP00000003441.1"/>
    <property type="gene ID" value="ENSTNIG00000001442.1"/>
</dbReference>
<dbReference type="InParanoid" id="H3C5C2"/>
<dbReference type="HOGENOM" id="CLU_085742_0_0_1"/>